<evidence type="ECO:0000313" key="1">
    <source>
        <dbReference type="EMBL" id="CAG8758665.1"/>
    </source>
</evidence>
<organism evidence="1 2">
    <name type="scientific">Racocetra persica</name>
    <dbReference type="NCBI Taxonomy" id="160502"/>
    <lineage>
        <taxon>Eukaryota</taxon>
        <taxon>Fungi</taxon>
        <taxon>Fungi incertae sedis</taxon>
        <taxon>Mucoromycota</taxon>
        <taxon>Glomeromycotina</taxon>
        <taxon>Glomeromycetes</taxon>
        <taxon>Diversisporales</taxon>
        <taxon>Gigasporaceae</taxon>
        <taxon>Racocetra</taxon>
    </lineage>
</organism>
<dbReference type="EMBL" id="CAJVQC010035316">
    <property type="protein sequence ID" value="CAG8758665.1"/>
    <property type="molecule type" value="Genomic_DNA"/>
</dbReference>
<protein>
    <submittedName>
        <fullName evidence="1">17725_t:CDS:1</fullName>
    </submittedName>
</protein>
<proteinExistence type="predicted"/>
<gene>
    <name evidence="1" type="ORF">RPERSI_LOCUS14981</name>
</gene>
<sequence length="369" mass="42169">WVSACYGRPSAIDESTCDVDLLSIPSDPNPDEETRLHIAWILHINLLRIFAQVRKYLHGWAKIAGSSREENQFRFLDGTLGKWFYTLPHWLKFEEMAQDPKGSFLGAIGGEMHTLFWTVLILLHSRNLTMFTSDHSLDDSNLPSQTICVHAAIILLHCLDVLMNTVPNFYEQSCTALFSFAPAIRVLTWTAKRGDSKSELMVQRLNEIKKEVAEIARRRFVDQTTGEGRLDGEEKLKGSLNVFKAYEEQATFDSEKQKDNLYKKYRKSPNLPTWGDDKNNFAFTFNLPVNFNNSTTQYLSSQHPIDGDQQNYQQSTTDNSTISNIFFDSISSQNASTSIFTNLTVPQNPDLSYNQQTNMPIFSNNNFNF</sequence>
<reference evidence="1" key="1">
    <citation type="submission" date="2021-06" db="EMBL/GenBank/DDBJ databases">
        <authorList>
            <person name="Kallberg Y."/>
            <person name="Tangrot J."/>
            <person name="Rosling A."/>
        </authorList>
    </citation>
    <scope>NUCLEOTIDE SEQUENCE</scope>
    <source>
        <strain evidence="1">MA461A</strain>
    </source>
</reference>
<keyword evidence="2" id="KW-1185">Reference proteome</keyword>
<dbReference type="Proteomes" id="UP000789920">
    <property type="component" value="Unassembled WGS sequence"/>
</dbReference>
<evidence type="ECO:0000313" key="2">
    <source>
        <dbReference type="Proteomes" id="UP000789920"/>
    </source>
</evidence>
<name>A0ACA9QN86_9GLOM</name>
<comment type="caution">
    <text evidence="1">The sequence shown here is derived from an EMBL/GenBank/DDBJ whole genome shotgun (WGS) entry which is preliminary data.</text>
</comment>
<feature type="non-terminal residue" evidence="1">
    <location>
        <position position="1"/>
    </location>
</feature>
<accession>A0ACA9QN86</accession>